<gene>
    <name evidence="2" type="ORF">F2Q68_00045523</name>
</gene>
<comment type="caution">
    <text evidence="2">The sequence shown here is derived from an EMBL/GenBank/DDBJ whole genome shotgun (WGS) entry which is preliminary data.</text>
</comment>
<dbReference type="EMBL" id="QGKW02000276">
    <property type="protein sequence ID" value="KAF2606352.1"/>
    <property type="molecule type" value="Genomic_DNA"/>
</dbReference>
<feature type="compositionally biased region" description="Polar residues" evidence="1">
    <location>
        <begin position="51"/>
        <end position="66"/>
    </location>
</feature>
<evidence type="ECO:0000256" key="1">
    <source>
        <dbReference type="SAM" id="MobiDB-lite"/>
    </source>
</evidence>
<accession>A0A8S9LIS0</accession>
<evidence type="ECO:0000313" key="3">
    <source>
        <dbReference type="Proteomes" id="UP000712281"/>
    </source>
</evidence>
<dbReference type="AlphaFoldDB" id="A0A8S9LIS0"/>
<name>A0A8S9LIS0_BRACR</name>
<dbReference type="Proteomes" id="UP000712281">
    <property type="component" value="Unassembled WGS sequence"/>
</dbReference>
<reference evidence="2" key="1">
    <citation type="submission" date="2019-12" db="EMBL/GenBank/DDBJ databases">
        <title>Genome sequencing and annotation of Brassica cretica.</title>
        <authorList>
            <person name="Studholme D.J."/>
            <person name="Sarris P.F."/>
        </authorList>
    </citation>
    <scope>NUCLEOTIDE SEQUENCE</scope>
    <source>
        <strain evidence="2">PFS-001/15</strain>
        <tissue evidence="2">Leaf</tissue>
    </source>
</reference>
<organism evidence="2 3">
    <name type="scientific">Brassica cretica</name>
    <name type="common">Mustard</name>
    <dbReference type="NCBI Taxonomy" id="69181"/>
    <lineage>
        <taxon>Eukaryota</taxon>
        <taxon>Viridiplantae</taxon>
        <taxon>Streptophyta</taxon>
        <taxon>Embryophyta</taxon>
        <taxon>Tracheophyta</taxon>
        <taxon>Spermatophyta</taxon>
        <taxon>Magnoliopsida</taxon>
        <taxon>eudicotyledons</taxon>
        <taxon>Gunneridae</taxon>
        <taxon>Pentapetalae</taxon>
        <taxon>rosids</taxon>
        <taxon>malvids</taxon>
        <taxon>Brassicales</taxon>
        <taxon>Brassicaceae</taxon>
        <taxon>Brassiceae</taxon>
        <taxon>Brassica</taxon>
    </lineage>
</organism>
<feature type="region of interest" description="Disordered" evidence="1">
    <location>
        <begin position="1"/>
        <end position="106"/>
    </location>
</feature>
<feature type="compositionally biased region" description="Polar residues" evidence="1">
    <location>
        <begin position="97"/>
        <end position="106"/>
    </location>
</feature>
<protein>
    <submittedName>
        <fullName evidence="2">Uncharacterized protein</fullName>
    </submittedName>
</protein>
<proteinExistence type="predicted"/>
<evidence type="ECO:0000313" key="2">
    <source>
        <dbReference type="EMBL" id="KAF2606352.1"/>
    </source>
</evidence>
<sequence length="192" mass="21725">MFDGPSPRYGPRAGKAHDDQRPRNTKSKRFLRSRRRWRGSWNYKTIKEGFPSTTTDPNPTASSQQGIPDVDLAGTEQRNDPHTSSTSPDGVVDPIQTPVTAQTGTTVPDRYRFRVWIRAGDRPPVDSSTTRSQSARPISPTTITQTREEVTELRGMIRTLVDKDREQEIAHRTITNRLEQAERELAENRASV</sequence>
<feature type="compositionally biased region" description="Basic residues" evidence="1">
    <location>
        <begin position="23"/>
        <end position="38"/>
    </location>
</feature>